<dbReference type="PANTHER" id="PTHR43977">
    <property type="entry name" value="STRUCTURAL MAINTENANCE OF CHROMOSOMES PROTEIN 3"/>
    <property type="match status" value="1"/>
</dbReference>
<feature type="binding site" evidence="6">
    <location>
        <begin position="32"/>
        <end position="39"/>
    </location>
    <ligand>
        <name>ATP</name>
        <dbReference type="ChEBI" id="CHEBI:30616"/>
    </ligand>
</feature>
<dbReference type="InterPro" id="IPR003395">
    <property type="entry name" value="RecF/RecN/SMC_N"/>
</dbReference>
<evidence type="ECO:0000313" key="10">
    <source>
        <dbReference type="Proteomes" id="UP001296967"/>
    </source>
</evidence>
<keyword evidence="1 6" id="KW-0963">Cytoplasm</keyword>
<evidence type="ECO:0000256" key="7">
    <source>
        <dbReference type="SAM" id="MobiDB-lite"/>
    </source>
</evidence>
<feature type="region of interest" description="Disordered" evidence="7">
    <location>
        <begin position="321"/>
        <end position="360"/>
    </location>
</feature>
<dbReference type="GO" id="GO:0005737">
    <property type="term" value="C:cytoplasm"/>
    <property type="evidence" value="ECO:0007669"/>
    <property type="project" value="UniProtKB-SubCell"/>
</dbReference>
<dbReference type="PIRSF" id="PIRSF005719">
    <property type="entry name" value="SMC"/>
    <property type="match status" value="1"/>
</dbReference>
<dbReference type="GO" id="GO:0016887">
    <property type="term" value="F:ATP hydrolysis activity"/>
    <property type="evidence" value="ECO:0007669"/>
    <property type="project" value="InterPro"/>
</dbReference>
<comment type="caution">
    <text evidence="9">The sequence shown here is derived from an EMBL/GenBank/DDBJ whole genome shotgun (WGS) entry which is preliminary data.</text>
</comment>
<protein>
    <recommendedName>
        <fullName evidence="6">Chromosome partition protein Smc</fullName>
    </recommendedName>
</protein>
<evidence type="ECO:0000256" key="5">
    <source>
        <dbReference type="ARBA" id="ARBA00023125"/>
    </source>
</evidence>
<dbReference type="SMART" id="SM00968">
    <property type="entry name" value="SMC_hinge"/>
    <property type="match status" value="1"/>
</dbReference>
<dbReference type="Pfam" id="PF06470">
    <property type="entry name" value="SMC_hinge"/>
    <property type="match status" value="1"/>
</dbReference>
<evidence type="ECO:0000256" key="2">
    <source>
        <dbReference type="ARBA" id="ARBA00022741"/>
    </source>
</evidence>
<keyword evidence="10" id="KW-1185">Reference proteome</keyword>
<reference evidence="9" key="2">
    <citation type="journal article" date="2020" name="Microorganisms">
        <title>Osmotic Adaptation and Compatible Solute Biosynthesis of Phototrophic Bacteria as Revealed from Genome Analyses.</title>
        <authorList>
            <person name="Imhoff J.F."/>
            <person name="Rahn T."/>
            <person name="Kunzel S."/>
            <person name="Keller A."/>
            <person name="Neulinger S.C."/>
        </authorList>
    </citation>
    <scope>NUCLEOTIDE SEQUENCE</scope>
    <source>
        <strain evidence="9">DSM 4395</strain>
    </source>
</reference>
<keyword evidence="3 6" id="KW-0067">ATP-binding</keyword>
<feature type="coiled-coil region" evidence="6">
    <location>
        <begin position="821"/>
        <end position="932"/>
    </location>
</feature>
<dbReference type="InterPro" id="IPR036277">
    <property type="entry name" value="SMC_hinge_sf"/>
</dbReference>
<dbReference type="InterPro" id="IPR027417">
    <property type="entry name" value="P-loop_NTPase"/>
</dbReference>
<accession>A0AAJ0UFH6</accession>
<proteinExistence type="inferred from homology"/>
<dbReference type="GO" id="GO:0003677">
    <property type="term" value="F:DNA binding"/>
    <property type="evidence" value="ECO:0007669"/>
    <property type="project" value="UniProtKB-UniRule"/>
</dbReference>
<dbReference type="Gene3D" id="3.40.50.300">
    <property type="entry name" value="P-loop containing nucleotide triphosphate hydrolases"/>
    <property type="match status" value="2"/>
</dbReference>
<dbReference type="NCBIfam" id="TIGR02168">
    <property type="entry name" value="SMC_prok_B"/>
    <property type="match status" value="1"/>
</dbReference>
<sequence>MRLEKIKLAGFKSFVDPTTVPFPSNRVGVVGPNGCGKSNVIDAVRWVMGESSAKMLRGQSMADVIFNGSSSRKPVGLAHIELVFDNSDGRAGGEFARFAQIAVKRQVSRDGQSSYFLNGARCRRRDIQDLFLGTGLGPRSYAIIEQGMISRFIEAKPDELRLFIEEAAGISKYKERRRETENRMRHTRENLERLQDLRDEVSKQLQHLERQAKAATHYRALKEDERRLTDERDALRWRELDQALAHQDREIGAAETRLEADQAALRQLEAEIESARAEHAEASEAFNAVQGRWYAVGSEIARLEQALQFASETRQRQERELGAVRRELDEASDQLRRDQQRQTELDAELERDTPVLEESRERLDDLREQLAEAEDQLDTWQQAWDEVQLELAGPAAEAQHERSTLNQLEQRLAQDRQRSARIDDEDGRLDTAELEQRLAALDERSEGLDERLSLAADAQARAAADLREAESARRELAGRLDAARTELQTTRGRLASLEALQDAALENPDAAVAAWIDRYDLTRAPRLLDLIEVTPGWESAVEVVLNRALAAVCVDELDALADALDSEALMLVEHAATQTDGIDAAPAGLVGLGALVRGPAVLTHWLDRVAVAESREQALASRSRLDTGECIVTRDGFLVGPGWVRAPGQSLKDGADVGGSIARAEEMRALQAAAEELDEVIAALAEEQEALAARRGELEQARDEAHADLARLSRDRAALDAEQGAARARLNHLRERRAALAEEQAELQARHAEIEDAMAQGRECLHAALEQTEQLTDRRDALAAERESRRSAVTELRGEETHWRDQVQRLEVATERQHASRAALLANLERAGERLASLEARRDELAEALHEAAEPALEQQERLDEQLEQRVQVEQALNQSRTRMEAIDTRIRAAEQRRHGLEQALNNARQALDAARLQRQELLVRRQTVEEQLRARETSAQAVLAAMDAGAMDADVLDLDAMNPTARTNAEPASAESAGADQLARCESELEAVKARIARLGNINLAAIDEFQEQSERMRYLEAQHADISSALETLEAAIRKIDRETRSRFKETFDRINSGLQELFPRVFGGGHASLELTGEDLLDTGVSIMARPPGKRNATIHMLSGGEKALTAVALVFAIFQLNPAPFCMLDEVDAPLDDANVGRFCELVRSMSDQIQFIFITHNKVTMELADQLLGITMHEPGVSRLVSVDVEQAARMVAAS</sequence>
<dbReference type="GO" id="GO:0007062">
    <property type="term" value="P:sister chromatid cohesion"/>
    <property type="evidence" value="ECO:0007669"/>
    <property type="project" value="InterPro"/>
</dbReference>
<evidence type="ECO:0000259" key="8">
    <source>
        <dbReference type="SMART" id="SM00968"/>
    </source>
</evidence>
<dbReference type="SUPFAM" id="SSF75553">
    <property type="entry name" value="Smc hinge domain"/>
    <property type="match status" value="1"/>
</dbReference>
<evidence type="ECO:0000256" key="3">
    <source>
        <dbReference type="ARBA" id="ARBA00022840"/>
    </source>
</evidence>
<dbReference type="GO" id="GO:0005694">
    <property type="term" value="C:chromosome"/>
    <property type="evidence" value="ECO:0007669"/>
    <property type="project" value="InterPro"/>
</dbReference>
<feature type="coiled-coil region" evidence="6">
    <location>
        <begin position="983"/>
        <end position="1045"/>
    </location>
</feature>
<comment type="subcellular location">
    <subcellularLocation>
        <location evidence="6">Cytoplasm</location>
    </subcellularLocation>
</comment>
<dbReference type="SUPFAM" id="SSF52540">
    <property type="entry name" value="P-loop containing nucleoside triphosphate hydrolases"/>
    <property type="match status" value="1"/>
</dbReference>
<feature type="coiled-coil region" evidence="6">
    <location>
        <begin position="667"/>
        <end position="785"/>
    </location>
</feature>
<keyword evidence="4 6" id="KW-0175">Coiled coil</keyword>
<comment type="domain">
    <text evidence="6">Contains large globular domains required for ATP hydrolysis at each terminus and a third globular domain forming a flexible hinge near the middle of the molecule. These domains are separated by coiled-coil structures.</text>
</comment>
<comment type="function">
    <text evidence="6">Required for chromosome condensation and partitioning.</text>
</comment>
<comment type="subunit">
    <text evidence="6">Homodimer.</text>
</comment>
<dbReference type="Proteomes" id="UP001296967">
    <property type="component" value="Unassembled WGS sequence"/>
</dbReference>
<dbReference type="GO" id="GO:0007059">
    <property type="term" value="P:chromosome segregation"/>
    <property type="evidence" value="ECO:0007669"/>
    <property type="project" value="UniProtKB-UniRule"/>
</dbReference>
<comment type="similarity">
    <text evidence="6">Belongs to the SMC family.</text>
</comment>
<dbReference type="RefSeq" id="WP_201244956.1">
    <property type="nucleotide sequence ID" value="NZ_NHSF01000054.1"/>
</dbReference>
<evidence type="ECO:0000256" key="1">
    <source>
        <dbReference type="ARBA" id="ARBA00022490"/>
    </source>
</evidence>
<dbReference type="InterPro" id="IPR011890">
    <property type="entry name" value="SMC_prok"/>
</dbReference>
<keyword evidence="5 6" id="KW-0238">DNA-binding</keyword>
<organism evidence="9 10">
    <name type="scientific">Halochromatium salexigens</name>
    <name type="common">Chromatium salexigens</name>
    <dbReference type="NCBI Taxonomy" id="49447"/>
    <lineage>
        <taxon>Bacteria</taxon>
        <taxon>Pseudomonadati</taxon>
        <taxon>Pseudomonadota</taxon>
        <taxon>Gammaproteobacteria</taxon>
        <taxon>Chromatiales</taxon>
        <taxon>Chromatiaceae</taxon>
        <taxon>Halochromatium</taxon>
    </lineage>
</organism>
<dbReference type="EMBL" id="NHSF01000054">
    <property type="protein sequence ID" value="MBK5930498.1"/>
    <property type="molecule type" value="Genomic_DNA"/>
</dbReference>
<dbReference type="GO" id="GO:0030261">
    <property type="term" value="P:chromosome condensation"/>
    <property type="evidence" value="ECO:0007669"/>
    <property type="project" value="InterPro"/>
</dbReference>
<dbReference type="GO" id="GO:0006260">
    <property type="term" value="P:DNA replication"/>
    <property type="evidence" value="ECO:0007669"/>
    <property type="project" value="UniProtKB-UniRule"/>
</dbReference>
<dbReference type="CDD" id="cd03278">
    <property type="entry name" value="ABC_SMC_barmotin"/>
    <property type="match status" value="2"/>
</dbReference>
<evidence type="ECO:0000256" key="4">
    <source>
        <dbReference type="ARBA" id="ARBA00023054"/>
    </source>
</evidence>
<evidence type="ECO:0000256" key="6">
    <source>
        <dbReference type="HAMAP-Rule" id="MF_01894"/>
    </source>
</evidence>
<keyword evidence="2 6" id="KW-0547">Nucleotide-binding</keyword>
<gene>
    <name evidence="6" type="primary">smc</name>
    <name evidence="9" type="ORF">CCR82_08190</name>
</gene>
<dbReference type="HAMAP" id="MF_01894">
    <property type="entry name" value="Smc_prok"/>
    <property type="match status" value="1"/>
</dbReference>
<dbReference type="InterPro" id="IPR024704">
    <property type="entry name" value="SMC"/>
</dbReference>
<name>A0AAJ0UFH6_HALSE</name>
<reference evidence="9" key="1">
    <citation type="submission" date="2017-05" db="EMBL/GenBank/DDBJ databases">
        <authorList>
            <person name="Imhoff J.F."/>
            <person name="Rahn T."/>
            <person name="Kuenzel S."/>
            <person name="Neulinger S.C."/>
        </authorList>
    </citation>
    <scope>NUCLEOTIDE SEQUENCE</scope>
    <source>
        <strain evidence="9">DSM 4395</strain>
    </source>
</reference>
<dbReference type="InterPro" id="IPR010935">
    <property type="entry name" value="SMC_hinge"/>
</dbReference>
<dbReference type="Pfam" id="PF02463">
    <property type="entry name" value="SMC_N"/>
    <property type="match status" value="1"/>
</dbReference>
<evidence type="ECO:0000313" key="9">
    <source>
        <dbReference type="EMBL" id="MBK5930498.1"/>
    </source>
</evidence>
<feature type="domain" description="SMC hinge" evidence="8">
    <location>
        <begin position="521"/>
        <end position="622"/>
    </location>
</feature>
<dbReference type="GO" id="GO:0005524">
    <property type="term" value="F:ATP binding"/>
    <property type="evidence" value="ECO:0007669"/>
    <property type="project" value="UniProtKB-UniRule"/>
</dbReference>
<dbReference type="AlphaFoldDB" id="A0AAJ0UFH6"/>